<name>A0A0P9F522_9CHLR</name>
<keyword evidence="2" id="KW-1185">Reference proteome</keyword>
<dbReference type="AlphaFoldDB" id="A0A0P9F522"/>
<evidence type="ECO:0000313" key="1">
    <source>
        <dbReference type="EMBL" id="KPV51570.1"/>
    </source>
</evidence>
<reference evidence="1 2" key="1">
    <citation type="submission" date="2015-09" db="EMBL/GenBank/DDBJ databases">
        <title>Draft genome sequence of Kouleothrix aurantiaca JCM 19913.</title>
        <authorList>
            <person name="Hemp J."/>
        </authorList>
    </citation>
    <scope>NUCLEOTIDE SEQUENCE [LARGE SCALE GENOMIC DNA]</scope>
    <source>
        <strain evidence="1 2">COM-B</strain>
    </source>
</reference>
<organism evidence="1 2">
    <name type="scientific">Kouleothrix aurantiaca</name>
    <dbReference type="NCBI Taxonomy" id="186479"/>
    <lineage>
        <taxon>Bacteria</taxon>
        <taxon>Bacillati</taxon>
        <taxon>Chloroflexota</taxon>
        <taxon>Chloroflexia</taxon>
        <taxon>Chloroflexales</taxon>
        <taxon>Roseiflexineae</taxon>
        <taxon>Roseiflexaceae</taxon>
        <taxon>Kouleothrix</taxon>
    </lineage>
</organism>
<comment type="caution">
    <text evidence="1">The sequence shown here is derived from an EMBL/GenBank/DDBJ whole genome shotgun (WGS) entry which is preliminary data.</text>
</comment>
<dbReference type="EMBL" id="LJCR01000861">
    <property type="protein sequence ID" value="KPV51570.1"/>
    <property type="molecule type" value="Genomic_DNA"/>
</dbReference>
<evidence type="ECO:0000313" key="2">
    <source>
        <dbReference type="Proteomes" id="UP000050509"/>
    </source>
</evidence>
<dbReference type="Proteomes" id="UP000050509">
    <property type="component" value="Unassembled WGS sequence"/>
</dbReference>
<accession>A0A0P9F522</accession>
<proteinExistence type="predicted"/>
<gene>
    <name evidence="1" type="ORF">SE17_20450</name>
</gene>
<protein>
    <submittedName>
        <fullName evidence="1">Uncharacterized protein</fullName>
    </submittedName>
</protein>
<sequence length="164" mass="18651">MIMNRDAARVGWHYDPLHRQPVYLFWSQGVWQARFVWQDPSAEERVDSGGRFSGHDEKLTHTMYERLIPLGQGEKQDYTDIGGCAIRGLYGMRKSVQVKPAASGHGVFIQAPIVDDFGQCEPGCQAVWLSDDEIPTIIRALQARRRAVLYPHADADEELPQRED</sequence>